<comment type="caution">
    <text evidence="2">The sequence shown here is derived from an EMBL/GenBank/DDBJ whole genome shotgun (WGS) entry which is preliminary data.</text>
</comment>
<dbReference type="SUPFAM" id="SSF69118">
    <property type="entry name" value="AhpD-like"/>
    <property type="match status" value="1"/>
</dbReference>
<dbReference type="EMBL" id="JAEKJA010000007">
    <property type="protein sequence ID" value="MBJ3776304.1"/>
    <property type="molecule type" value="Genomic_DNA"/>
</dbReference>
<evidence type="ECO:0000313" key="3">
    <source>
        <dbReference type="Proteomes" id="UP000609531"/>
    </source>
</evidence>
<feature type="domain" description="Carboxymuconolactone decarboxylase-like" evidence="1">
    <location>
        <begin position="26"/>
        <end position="109"/>
    </location>
</feature>
<organism evidence="2 3">
    <name type="scientific">Acuticoccus mangrovi</name>
    <dbReference type="NCBI Taxonomy" id="2796142"/>
    <lineage>
        <taxon>Bacteria</taxon>
        <taxon>Pseudomonadati</taxon>
        <taxon>Pseudomonadota</taxon>
        <taxon>Alphaproteobacteria</taxon>
        <taxon>Hyphomicrobiales</taxon>
        <taxon>Amorphaceae</taxon>
        <taxon>Acuticoccus</taxon>
    </lineage>
</organism>
<dbReference type="RefSeq" id="WP_198882172.1">
    <property type="nucleotide sequence ID" value="NZ_JAEKJA010000007.1"/>
</dbReference>
<accession>A0A934IRG6</accession>
<protein>
    <submittedName>
        <fullName evidence="2">Carboxymuconolactone decarboxylase family protein</fullName>
    </submittedName>
</protein>
<dbReference type="InterPro" id="IPR003779">
    <property type="entry name" value="CMD-like"/>
</dbReference>
<dbReference type="PANTHER" id="PTHR33930:SF2">
    <property type="entry name" value="BLR3452 PROTEIN"/>
    <property type="match status" value="1"/>
</dbReference>
<name>A0A934IRG6_9HYPH</name>
<dbReference type="AlphaFoldDB" id="A0A934IRG6"/>
<proteinExistence type="predicted"/>
<dbReference type="PANTHER" id="PTHR33930">
    <property type="entry name" value="ALKYL HYDROPEROXIDE REDUCTASE AHPD"/>
    <property type="match status" value="1"/>
</dbReference>
<sequence length="208" mass="22831">MTIIDSVGRKRGYLLPYHRMLAEHDPELLSAYDTFYSRLTLTEKVLPPQEKEIVWIALLAAAREGVGKLHLKRGEEAGLSREEIQAAVALSAVSEAYTATHFAATHWAEYTPADTMLTAYRSLIATARGPIEPRVAELALIICHAARTDEKPMRLHLESYFHLGGSADALSEALAFLFLPLGANLLIEAVEIWAKAAPELDIPAPFAA</sequence>
<dbReference type="Pfam" id="PF02627">
    <property type="entry name" value="CMD"/>
    <property type="match status" value="1"/>
</dbReference>
<gene>
    <name evidence="2" type="ORF">JCR33_11425</name>
</gene>
<evidence type="ECO:0000313" key="2">
    <source>
        <dbReference type="EMBL" id="MBJ3776304.1"/>
    </source>
</evidence>
<reference evidence="2" key="1">
    <citation type="submission" date="2020-12" db="EMBL/GenBank/DDBJ databases">
        <title>Bacterial taxonomy.</title>
        <authorList>
            <person name="Pan X."/>
        </authorList>
    </citation>
    <scope>NUCLEOTIDE SEQUENCE</scope>
    <source>
        <strain evidence="2">B2012</strain>
    </source>
</reference>
<dbReference type="Gene3D" id="1.20.1290.10">
    <property type="entry name" value="AhpD-like"/>
    <property type="match status" value="2"/>
</dbReference>
<dbReference type="GO" id="GO:0051920">
    <property type="term" value="F:peroxiredoxin activity"/>
    <property type="evidence" value="ECO:0007669"/>
    <property type="project" value="InterPro"/>
</dbReference>
<dbReference type="Proteomes" id="UP000609531">
    <property type="component" value="Unassembled WGS sequence"/>
</dbReference>
<keyword evidence="3" id="KW-1185">Reference proteome</keyword>
<dbReference type="InterPro" id="IPR029032">
    <property type="entry name" value="AhpD-like"/>
</dbReference>
<evidence type="ECO:0000259" key="1">
    <source>
        <dbReference type="Pfam" id="PF02627"/>
    </source>
</evidence>